<dbReference type="GO" id="GO:0006979">
    <property type="term" value="P:response to oxidative stress"/>
    <property type="evidence" value="ECO:0007669"/>
    <property type="project" value="UniProtKB-UniRule"/>
</dbReference>
<comment type="caution">
    <text evidence="21">The sequence shown here is derived from an EMBL/GenBank/DDBJ whole genome shotgun (WGS) entry which is preliminary data.</text>
</comment>
<dbReference type="Gene3D" id="1.10.520.10">
    <property type="match status" value="1"/>
</dbReference>
<keyword evidence="22" id="KW-1185">Reference proteome</keyword>
<protein>
    <recommendedName>
        <fullName evidence="4 19">Peroxidase</fullName>
        <ecNumber evidence="4 19">1.11.1.7</ecNumber>
    </recommendedName>
</protein>
<evidence type="ECO:0000256" key="8">
    <source>
        <dbReference type="ARBA" id="ARBA00022723"/>
    </source>
</evidence>
<gene>
    <name evidence="21" type="ORF">EJB05_06452</name>
</gene>
<dbReference type="GO" id="GO:0140825">
    <property type="term" value="F:lactoperoxidase activity"/>
    <property type="evidence" value="ECO:0007669"/>
    <property type="project" value="UniProtKB-EC"/>
</dbReference>
<feature type="chain" id="PRO_5023963255" description="Peroxidase" evidence="19">
    <location>
        <begin position="19"/>
        <end position="324"/>
    </location>
</feature>
<organism evidence="21 22">
    <name type="scientific">Eragrostis curvula</name>
    <name type="common">weeping love grass</name>
    <dbReference type="NCBI Taxonomy" id="38414"/>
    <lineage>
        <taxon>Eukaryota</taxon>
        <taxon>Viridiplantae</taxon>
        <taxon>Streptophyta</taxon>
        <taxon>Embryophyta</taxon>
        <taxon>Tracheophyta</taxon>
        <taxon>Spermatophyta</taxon>
        <taxon>Magnoliopsida</taxon>
        <taxon>Liliopsida</taxon>
        <taxon>Poales</taxon>
        <taxon>Poaceae</taxon>
        <taxon>PACMAD clade</taxon>
        <taxon>Chloridoideae</taxon>
        <taxon>Eragrostideae</taxon>
        <taxon>Eragrostidinae</taxon>
        <taxon>Eragrostis</taxon>
    </lineage>
</organism>
<dbReference type="InterPro" id="IPR000823">
    <property type="entry name" value="Peroxidase_pln"/>
</dbReference>
<evidence type="ECO:0000256" key="16">
    <source>
        <dbReference type="PIRSR" id="PIRSR600823-3"/>
    </source>
</evidence>
<dbReference type="EMBL" id="RWGY01000004">
    <property type="protein sequence ID" value="TVU46880.1"/>
    <property type="molecule type" value="Genomic_DNA"/>
</dbReference>
<dbReference type="PROSITE" id="PS00435">
    <property type="entry name" value="PEROXIDASE_1"/>
    <property type="match status" value="1"/>
</dbReference>
<name>A0A5J9WHP7_9POAL</name>
<feature type="binding site" evidence="16">
    <location>
        <position position="65"/>
    </location>
    <ligand>
        <name>Ca(2+)</name>
        <dbReference type="ChEBI" id="CHEBI:29108"/>
        <label>1</label>
    </ligand>
</feature>
<keyword evidence="12 18" id="KW-1015">Disulfide bond</keyword>
<dbReference type="InterPro" id="IPR019793">
    <property type="entry name" value="Peroxidases_heam-ligand_BS"/>
</dbReference>
<evidence type="ECO:0000256" key="19">
    <source>
        <dbReference type="RuleBase" id="RU362060"/>
    </source>
</evidence>
<accession>A0A5J9WHP7</accession>
<dbReference type="PROSITE" id="PS50873">
    <property type="entry name" value="PEROXIDASE_4"/>
    <property type="match status" value="1"/>
</dbReference>
<evidence type="ECO:0000313" key="21">
    <source>
        <dbReference type="EMBL" id="TVU46880.1"/>
    </source>
</evidence>
<comment type="cofactor">
    <cofactor evidence="16 19">
        <name>heme b</name>
        <dbReference type="ChEBI" id="CHEBI:60344"/>
    </cofactor>
    <text evidence="16 19">Binds 1 heme b (iron(II)-protoporphyrin IX) group per subunit.</text>
</comment>
<feature type="binding site" evidence="16">
    <location>
        <position position="74"/>
    </location>
    <ligand>
        <name>Ca(2+)</name>
        <dbReference type="ChEBI" id="CHEBI:29108"/>
        <label>1</label>
    </ligand>
</feature>
<feature type="binding site" evidence="16">
    <location>
        <position position="87"/>
    </location>
    <ligand>
        <name>Ca(2+)</name>
        <dbReference type="ChEBI" id="CHEBI:29108"/>
        <label>1</label>
    </ligand>
</feature>
<evidence type="ECO:0000256" key="9">
    <source>
        <dbReference type="ARBA" id="ARBA00022837"/>
    </source>
</evidence>
<dbReference type="PRINTS" id="PR00461">
    <property type="entry name" value="PLPEROXIDASE"/>
</dbReference>
<feature type="disulfide bond" evidence="18">
    <location>
        <begin position="201"/>
        <end position="227"/>
    </location>
</feature>
<evidence type="ECO:0000256" key="15">
    <source>
        <dbReference type="PIRSR" id="PIRSR600823-1"/>
    </source>
</evidence>
<evidence type="ECO:0000256" key="5">
    <source>
        <dbReference type="ARBA" id="ARBA00022525"/>
    </source>
</evidence>
<feature type="binding site" evidence="16">
    <location>
        <position position="250"/>
    </location>
    <ligand>
        <name>Ca(2+)</name>
        <dbReference type="ChEBI" id="CHEBI:29108"/>
        <label>2</label>
    </ligand>
</feature>
<dbReference type="OrthoDB" id="600458at2759"/>
<dbReference type="PANTHER" id="PTHR31235">
    <property type="entry name" value="PEROXIDASE 25-RELATED"/>
    <property type="match status" value="1"/>
</dbReference>
<feature type="site" description="Transition state stabilizer" evidence="17">
    <location>
        <position position="60"/>
    </location>
</feature>
<evidence type="ECO:0000256" key="13">
    <source>
        <dbReference type="ARBA" id="ARBA00023180"/>
    </source>
</evidence>
<dbReference type="GO" id="GO:0046872">
    <property type="term" value="F:metal ion binding"/>
    <property type="evidence" value="ECO:0007669"/>
    <property type="project" value="UniProtKB-UniRule"/>
</dbReference>
<dbReference type="AlphaFoldDB" id="A0A5J9WHP7"/>
<evidence type="ECO:0000256" key="14">
    <source>
        <dbReference type="ARBA" id="ARBA00023324"/>
    </source>
</evidence>
<evidence type="ECO:0000313" key="22">
    <source>
        <dbReference type="Proteomes" id="UP000324897"/>
    </source>
</evidence>
<evidence type="ECO:0000256" key="12">
    <source>
        <dbReference type="ARBA" id="ARBA00023157"/>
    </source>
</evidence>
<keyword evidence="7 19" id="KW-0349">Heme</keyword>
<dbReference type="GO" id="GO:0005576">
    <property type="term" value="C:extracellular region"/>
    <property type="evidence" value="ECO:0007669"/>
    <property type="project" value="UniProtKB-SubCell"/>
</dbReference>
<feature type="active site" description="Proton acceptor" evidence="15">
    <location>
        <position position="64"/>
    </location>
</feature>
<comment type="cofactor">
    <cofactor evidence="16 19">
        <name>Ca(2+)</name>
        <dbReference type="ChEBI" id="CHEBI:29108"/>
    </cofactor>
    <text evidence="16 19">Binds 2 calcium ions per subunit.</text>
</comment>
<evidence type="ECO:0000256" key="4">
    <source>
        <dbReference type="ARBA" id="ARBA00012313"/>
    </source>
</evidence>
<dbReference type="GO" id="GO:0042744">
    <property type="term" value="P:hydrogen peroxide catabolic process"/>
    <property type="evidence" value="ECO:0007669"/>
    <property type="project" value="UniProtKB-KW"/>
</dbReference>
<dbReference type="FunFam" id="1.10.420.10:FF:000006">
    <property type="entry name" value="Peroxidase"/>
    <property type="match status" value="1"/>
</dbReference>
<reference evidence="21 22" key="1">
    <citation type="journal article" date="2019" name="Sci. Rep.">
        <title>A high-quality genome of Eragrostis curvula grass provides insights into Poaceae evolution and supports new strategies to enhance forage quality.</title>
        <authorList>
            <person name="Carballo J."/>
            <person name="Santos B.A.C.M."/>
            <person name="Zappacosta D."/>
            <person name="Garbus I."/>
            <person name="Selva J.P."/>
            <person name="Gallo C.A."/>
            <person name="Diaz A."/>
            <person name="Albertini E."/>
            <person name="Caccamo M."/>
            <person name="Echenique V."/>
        </authorList>
    </citation>
    <scope>NUCLEOTIDE SEQUENCE [LARGE SCALE GENOMIC DNA]</scope>
    <source>
        <strain evidence="22">cv. Victoria</strain>
        <tissue evidence="21">Leaf</tissue>
    </source>
</reference>
<dbReference type="EC" id="1.11.1.7" evidence="4 19"/>
<feature type="disulfide bond" evidence="18">
    <location>
        <begin position="66"/>
        <end position="71"/>
    </location>
</feature>
<comment type="subcellular location">
    <subcellularLocation>
        <location evidence="2 19">Secreted</location>
    </subcellularLocation>
</comment>
<sequence length="324" mass="34987">MPIFVGFTLLLLAVACQASPYYPLQIGYYHDKCPQAEAIAKAVIEKAICKNPGNGAAVIRMLFHDCFVEGCDASVLLDPTPFSPTPEKLSAPNNPSLRGFELIDAIKDALEAACPGVVSCADIIAFAARDASYFLSGGKVYFDMPAGRLDGTFSNASEPIKFLVPPTSNLSALVDSFVVKGMSVEDLVILSGAHTIGRSLCSSFFPDRLAVPSDIDAGFAALLRSQCPANPTDSDDPTVVQDVVTPNELDNQYYKNVLSRTVLFTSDAALMTSPETAKMVVDNANIPGWWEERYKTAMVKMASIEVKTGQQGQIRRNCRAINHY</sequence>
<feature type="binding site" description="axial binding residue" evidence="16">
    <location>
        <position position="194"/>
    </location>
    <ligand>
        <name>heme b</name>
        <dbReference type="ChEBI" id="CHEBI:60344"/>
    </ligand>
    <ligandPart>
        <name>Fe</name>
        <dbReference type="ChEBI" id="CHEBI:18248"/>
    </ligandPart>
</feature>
<feature type="domain" description="Plant heme peroxidase family profile" evidence="20">
    <location>
        <begin position="23"/>
        <end position="322"/>
    </location>
</feature>
<dbReference type="PROSITE" id="PS00436">
    <property type="entry name" value="PEROXIDASE_2"/>
    <property type="match status" value="1"/>
</dbReference>
<evidence type="ECO:0000256" key="17">
    <source>
        <dbReference type="PIRSR" id="PIRSR600823-4"/>
    </source>
</evidence>
<comment type="similarity">
    <text evidence="3">Belongs to the peroxidase family. Ascorbate peroxidase subfamily.</text>
</comment>
<dbReference type="GO" id="GO:0020037">
    <property type="term" value="F:heme binding"/>
    <property type="evidence" value="ECO:0007669"/>
    <property type="project" value="UniProtKB-UniRule"/>
</dbReference>
<comment type="similarity">
    <text evidence="19">Belongs to the peroxidase family. Classical plant (class III) peroxidase subfamily.</text>
</comment>
<feature type="binding site" evidence="16">
    <location>
        <position position="242"/>
    </location>
    <ligand>
        <name>Ca(2+)</name>
        <dbReference type="ChEBI" id="CHEBI:29108"/>
        <label>2</label>
    </ligand>
</feature>
<keyword evidence="6 19" id="KW-0575">Peroxidase</keyword>
<keyword evidence="14 19" id="KW-0376">Hydrogen peroxide</keyword>
<feature type="binding site" evidence="16">
    <location>
        <position position="68"/>
    </location>
    <ligand>
        <name>Ca(2+)</name>
        <dbReference type="ChEBI" id="CHEBI:29108"/>
        <label>1</label>
    </ligand>
</feature>
<feature type="disulfide bond" evidence="18">
    <location>
        <begin position="120"/>
        <end position="318"/>
    </location>
</feature>
<keyword evidence="11 16" id="KW-0408">Iron</keyword>
<evidence type="ECO:0000259" key="20">
    <source>
        <dbReference type="PROSITE" id="PS50873"/>
    </source>
</evidence>
<evidence type="ECO:0000256" key="10">
    <source>
        <dbReference type="ARBA" id="ARBA00023002"/>
    </source>
</evidence>
<feature type="binding site" evidence="16">
    <location>
        <position position="72"/>
    </location>
    <ligand>
        <name>Ca(2+)</name>
        <dbReference type="ChEBI" id="CHEBI:29108"/>
        <label>1</label>
    </ligand>
</feature>
<dbReference type="PRINTS" id="PR00458">
    <property type="entry name" value="PEROXIDASE"/>
</dbReference>
<evidence type="ECO:0000256" key="6">
    <source>
        <dbReference type="ARBA" id="ARBA00022559"/>
    </source>
</evidence>
<dbReference type="InterPro" id="IPR010255">
    <property type="entry name" value="Haem_peroxidase_sf"/>
</dbReference>
<dbReference type="CDD" id="cd00693">
    <property type="entry name" value="secretory_peroxidase"/>
    <property type="match status" value="1"/>
</dbReference>
<feature type="binding site" evidence="16">
    <location>
        <position position="70"/>
    </location>
    <ligand>
        <name>Ca(2+)</name>
        <dbReference type="ChEBI" id="CHEBI:29108"/>
        <label>1</label>
    </ligand>
</feature>
<feature type="binding site" evidence="16">
    <location>
        <position position="195"/>
    </location>
    <ligand>
        <name>Ca(2+)</name>
        <dbReference type="ChEBI" id="CHEBI:29108"/>
        <label>2</label>
    </ligand>
</feature>
<feature type="signal peptide" evidence="19">
    <location>
        <begin position="1"/>
        <end position="18"/>
    </location>
</feature>
<dbReference type="InterPro" id="IPR033905">
    <property type="entry name" value="Secretory_peroxidase"/>
</dbReference>
<keyword evidence="19" id="KW-0732">Signal</keyword>
<comment type="catalytic activity">
    <reaction evidence="1 19">
        <text>2 a phenolic donor + H2O2 = 2 a phenolic radical donor + 2 H2O</text>
        <dbReference type="Rhea" id="RHEA:56136"/>
        <dbReference type="ChEBI" id="CHEBI:15377"/>
        <dbReference type="ChEBI" id="CHEBI:16240"/>
        <dbReference type="ChEBI" id="CHEBI:139520"/>
        <dbReference type="ChEBI" id="CHEBI:139521"/>
        <dbReference type="EC" id="1.11.1.7"/>
    </reaction>
</comment>
<dbReference type="InterPro" id="IPR002016">
    <property type="entry name" value="Haem_peroxidase"/>
</dbReference>
<feature type="binding site" evidence="16">
    <location>
        <position position="245"/>
    </location>
    <ligand>
        <name>Ca(2+)</name>
        <dbReference type="ChEBI" id="CHEBI:29108"/>
        <label>2</label>
    </ligand>
</feature>
<keyword evidence="9 16" id="KW-0106">Calcium</keyword>
<evidence type="ECO:0000256" key="1">
    <source>
        <dbReference type="ARBA" id="ARBA00000189"/>
    </source>
</evidence>
<comment type="function">
    <text evidence="19">Removal of H(2)O(2), oxidation of toxic reductants, biosynthesis and degradation of lignin, suberization, auxin catabolism, response to environmental stresses such as wounding, pathogen attack and oxidative stress.</text>
</comment>
<evidence type="ECO:0000256" key="3">
    <source>
        <dbReference type="ARBA" id="ARBA00006873"/>
    </source>
</evidence>
<feature type="disulfide bond" evidence="18">
    <location>
        <begin position="33"/>
        <end position="114"/>
    </location>
</feature>
<proteinExistence type="inferred from homology"/>
<dbReference type="Gene3D" id="1.10.420.10">
    <property type="entry name" value="Peroxidase, domain 2"/>
    <property type="match status" value="1"/>
</dbReference>
<evidence type="ECO:0000256" key="18">
    <source>
        <dbReference type="PIRSR" id="PIRSR600823-5"/>
    </source>
</evidence>
<evidence type="ECO:0000256" key="11">
    <source>
        <dbReference type="ARBA" id="ARBA00023004"/>
    </source>
</evidence>
<dbReference type="InterPro" id="IPR019794">
    <property type="entry name" value="Peroxidases_AS"/>
</dbReference>
<dbReference type="Proteomes" id="UP000324897">
    <property type="component" value="Chromosome 5"/>
</dbReference>
<keyword evidence="10 19" id="KW-0560">Oxidoreductase</keyword>
<evidence type="ECO:0000256" key="7">
    <source>
        <dbReference type="ARBA" id="ARBA00022617"/>
    </source>
</evidence>
<dbReference type="SUPFAM" id="SSF48113">
    <property type="entry name" value="Heme-dependent peroxidases"/>
    <property type="match status" value="1"/>
</dbReference>
<evidence type="ECO:0000256" key="2">
    <source>
        <dbReference type="ARBA" id="ARBA00004613"/>
    </source>
</evidence>
<keyword evidence="8 16" id="KW-0479">Metal-binding</keyword>
<dbReference type="Gramene" id="TVU46880">
    <property type="protein sequence ID" value="TVU46880"/>
    <property type="gene ID" value="EJB05_06452"/>
</dbReference>
<keyword evidence="5 19" id="KW-0964">Secreted</keyword>
<dbReference type="Pfam" id="PF00141">
    <property type="entry name" value="peroxidase"/>
    <property type="match status" value="1"/>
</dbReference>
<keyword evidence="13" id="KW-0325">Glycoprotein</keyword>